<evidence type="ECO:0000313" key="4">
    <source>
        <dbReference type="Proteomes" id="UP000032427"/>
    </source>
</evidence>
<feature type="domain" description="VWFA" evidence="2">
    <location>
        <begin position="164"/>
        <end position="427"/>
    </location>
</feature>
<dbReference type="InterPro" id="IPR002035">
    <property type="entry name" value="VWF_A"/>
</dbReference>
<evidence type="ECO:0000256" key="1">
    <source>
        <dbReference type="SAM" id="Phobius"/>
    </source>
</evidence>
<dbReference type="SUPFAM" id="SSF53300">
    <property type="entry name" value="vWA-like"/>
    <property type="match status" value="1"/>
</dbReference>
<reference evidence="4" key="1">
    <citation type="submission" date="2014-09" db="EMBL/GenBank/DDBJ databases">
        <authorList>
            <person name="Hjerde E."/>
        </authorList>
    </citation>
    <scope>NUCLEOTIDE SEQUENCE [LARGE SCALE GENOMIC DNA]</scope>
    <source>
        <strain evidence="4">06/09/139</strain>
    </source>
</reference>
<keyword evidence="1" id="KW-0812">Transmembrane</keyword>
<dbReference type="AlphaFoldDB" id="A0A090K1B9"/>
<feature type="transmembrane region" description="Helical" evidence="1">
    <location>
        <begin position="12"/>
        <end position="30"/>
    </location>
</feature>
<organism evidence="3 4">
    <name type="scientific">Aliivibrio wodanis</name>
    <dbReference type="NCBI Taxonomy" id="80852"/>
    <lineage>
        <taxon>Bacteria</taxon>
        <taxon>Pseudomonadati</taxon>
        <taxon>Pseudomonadota</taxon>
        <taxon>Gammaproteobacteria</taxon>
        <taxon>Vibrionales</taxon>
        <taxon>Vibrionaceae</taxon>
        <taxon>Aliivibrio</taxon>
    </lineage>
</organism>
<dbReference type="PROSITE" id="PS50234">
    <property type="entry name" value="VWFA"/>
    <property type="match status" value="1"/>
</dbReference>
<dbReference type="HOGENOM" id="CLU_052179_0_0_6"/>
<evidence type="ECO:0000313" key="3">
    <source>
        <dbReference type="EMBL" id="CED57493.1"/>
    </source>
</evidence>
<sequence>MNYSLSKQSGHAAILFAMIIPVLFGLFTIASDGARALQSKARIQDAAEVATLAISAHNADNTDSNGTGSGSQVNRDIATDFIEQYMIDMTQVSDLKVIKKTCDQIKECKDGLVKGDSRFFQYQVEARTDHKSWFPGNEAIVGFGDSFTVAGAATARKYQSEAVDVVFAADFSGSMKNSWAGGSNPKYLDLINVMNDVIDELEKFNELNNGQVNKVSVIPFNTNTRSYTDYYNRTCFVDQLKYNGNNVNYNSTLSSIFVDKSNCESQITSSSIFDDILLTEDFSRVKTEINNFYPNDGTASYSGIIRGAQILNKGKNPRRILIVLSDGYDEPNYTPVYGKPSYIYYGEPSYKKIGEELIVAHNLCGVISNELNNDKTDDGRKIEAKMAVVGFDYPLDQNIALKECVGVNNVYKAENKQDILDRILELITEEIGHLK</sequence>
<dbReference type="KEGG" id="awd:AWOD_II_0869"/>
<name>A0A090K1B9_9GAMM</name>
<keyword evidence="1" id="KW-0472">Membrane</keyword>
<accession>A0A090K1B9</accession>
<dbReference type="InterPro" id="IPR036465">
    <property type="entry name" value="vWFA_dom_sf"/>
</dbReference>
<proteinExistence type="predicted"/>
<dbReference type="Gene3D" id="3.40.50.410">
    <property type="entry name" value="von Willebrand factor, type A domain"/>
    <property type="match status" value="1"/>
</dbReference>
<dbReference type="EMBL" id="LN554847">
    <property type="protein sequence ID" value="CED57493.1"/>
    <property type="molecule type" value="Genomic_DNA"/>
</dbReference>
<dbReference type="OrthoDB" id="5670502at2"/>
<dbReference type="STRING" id="80852.AWOD_II_0869"/>
<dbReference type="GeneID" id="28543123"/>
<keyword evidence="4" id="KW-1185">Reference proteome</keyword>
<gene>
    <name evidence="3" type="primary">tadG</name>
    <name evidence="3" type="ORF">AWOD_II_0869</name>
</gene>
<dbReference type="PATRIC" id="fig|80852.17.peg.3660"/>
<dbReference type="Proteomes" id="UP000032427">
    <property type="component" value="Chromosome 2"/>
</dbReference>
<protein>
    <submittedName>
        <fullName evidence="3">Membrane associated secretion system protein</fullName>
    </submittedName>
</protein>
<keyword evidence="1" id="KW-1133">Transmembrane helix</keyword>
<evidence type="ECO:0000259" key="2">
    <source>
        <dbReference type="PROSITE" id="PS50234"/>
    </source>
</evidence>